<accession>A0A1S3EKU7</accession>
<evidence type="ECO:0000313" key="3">
    <source>
        <dbReference type="RefSeq" id="XP_012864981.1"/>
    </source>
</evidence>
<dbReference type="PANTHER" id="PTHR33517:SF5">
    <property type="entry name" value="FAMILY WITH SEQUENCE SIMILARITY 170 MEMBER A"/>
    <property type="match status" value="1"/>
</dbReference>
<dbReference type="Proteomes" id="UP000081671">
    <property type="component" value="Unplaced"/>
</dbReference>
<name>A0A1S3EKU7_DIPOR</name>
<dbReference type="RefSeq" id="XP_012864981.1">
    <property type="nucleotide sequence ID" value="XM_013009527.1"/>
</dbReference>
<dbReference type="PANTHER" id="PTHR33517">
    <property type="entry name" value="PROTEIN FAM170B-RELATED"/>
    <property type="match status" value="1"/>
</dbReference>
<dbReference type="InParanoid" id="A0A1S3EKU7"/>
<protein>
    <submittedName>
        <fullName evidence="3">Protein FAM170A-like</fullName>
    </submittedName>
</protein>
<dbReference type="Pfam" id="PF17734">
    <property type="entry name" value="Spt46"/>
    <property type="match status" value="1"/>
</dbReference>
<dbReference type="OrthoDB" id="9632230at2759"/>
<reference evidence="3" key="1">
    <citation type="submission" date="2025-08" db="UniProtKB">
        <authorList>
            <consortium name="RefSeq"/>
        </authorList>
    </citation>
    <scope>IDENTIFICATION</scope>
    <source>
        <tissue evidence="3">Kidney</tissue>
    </source>
</reference>
<evidence type="ECO:0000313" key="2">
    <source>
        <dbReference type="Proteomes" id="UP000081671"/>
    </source>
</evidence>
<organism evidence="2 3">
    <name type="scientific">Dipodomys ordii</name>
    <name type="common">Ord's kangaroo rat</name>
    <dbReference type="NCBI Taxonomy" id="10020"/>
    <lineage>
        <taxon>Eukaryota</taxon>
        <taxon>Metazoa</taxon>
        <taxon>Chordata</taxon>
        <taxon>Craniata</taxon>
        <taxon>Vertebrata</taxon>
        <taxon>Euteleostomi</taxon>
        <taxon>Mammalia</taxon>
        <taxon>Eutheria</taxon>
        <taxon>Euarchontoglires</taxon>
        <taxon>Glires</taxon>
        <taxon>Rodentia</taxon>
        <taxon>Castorimorpha</taxon>
        <taxon>Heteromyidae</taxon>
        <taxon>Dipodomyinae</taxon>
        <taxon>Dipodomys</taxon>
    </lineage>
</organism>
<sequence>MKQKQKRKHLERTFCPEGAKKSRECRKLQKGVPQTRAAVQAWSPAPGDDFSTSEYFSCVSSPSKLALAHKEEVHKLCQDVPHLKPELPITQKVEDLETCSPILRNDFPGDNRPSTSSALMRNERIMKVYYMHVQLKRGVAVLEDTKGGLEPPKKKMRIESIAFPEKIRAEVNHSDVLTHELLHDSEFNSDDEGQEKLGEAESLTQPAAAEERSRARTPEWLVAMNSGYRCMACCRVFPSLAVLQEHVENGVNEGFSCHVFHQVFGWLKSKRKKGRDKMKKN</sequence>
<dbReference type="InterPro" id="IPR040879">
    <property type="entry name" value="Spt46-like"/>
</dbReference>
<dbReference type="AlphaFoldDB" id="A0A1S3EKU7"/>
<feature type="region of interest" description="Disordered" evidence="1">
    <location>
        <begin position="185"/>
        <end position="215"/>
    </location>
</feature>
<dbReference type="GeneID" id="105980645"/>
<dbReference type="KEGG" id="dord:105980645"/>
<evidence type="ECO:0000256" key="1">
    <source>
        <dbReference type="SAM" id="MobiDB-lite"/>
    </source>
</evidence>
<keyword evidence="2" id="KW-1185">Reference proteome</keyword>
<gene>
    <name evidence="3" type="primary">LOC105980645</name>
</gene>
<proteinExistence type="predicted"/>
<dbReference type="GO" id="GO:0005634">
    <property type="term" value="C:nucleus"/>
    <property type="evidence" value="ECO:0007669"/>
    <property type="project" value="TreeGrafter"/>
</dbReference>
<dbReference type="GO" id="GO:0009566">
    <property type="term" value="P:fertilization"/>
    <property type="evidence" value="ECO:0007669"/>
    <property type="project" value="TreeGrafter"/>
</dbReference>